<reference evidence="3 4" key="1">
    <citation type="submission" date="2020-08" db="EMBL/GenBank/DDBJ databases">
        <title>Genome public.</title>
        <authorList>
            <person name="Liu C."/>
            <person name="Sun Q."/>
        </authorList>
    </citation>
    <scope>NUCLEOTIDE SEQUENCE [LARGE SCALE GENOMIC DNA]</scope>
    <source>
        <strain evidence="3 4">BX1</strain>
    </source>
</reference>
<dbReference type="InterPro" id="IPR042100">
    <property type="entry name" value="Bug_dom1"/>
</dbReference>
<protein>
    <submittedName>
        <fullName evidence="3">Tripartite tricarboxylate transporter substrate binding protein</fullName>
    </submittedName>
</protein>
<dbReference type="CDD" id="cd07012">
    <property type="entry name" value="PBP2_Bug_TTT"/>
    <property type="match status" value="1"/>
</dbReference>
<organism evidence="3 4">
    <name type="scientific">Yanshouia hominis</name>
    <dbReference type="NCBI Taxonomy" id="2763673"/>
    <lineage>
        <taxon>Bacteria</taxon>
        <taxon>Bacillati</taxon>
        <taxon>Bacillota</taxon>
        <taxon>Clostridia</taxon>
        <taxon>Eubacteriales</taxon>
        <taxon>Oscillospiraceae</taxon>
        <taxon>Yanshouia</taxon>
    </lineage>
</organism>
<feature type="signal peptide" evidence="2">
    <location>
        <begin position="1"/>
        <end position="19"/>
    </location>
</feature>
<evidence type="ECO:0000313" key="4">
    <source>
        <dbReference type="Proteomes" id="UP000658131"/>
    </source>
</evidence>
<dbReference type="PANTHER" id="PTHR42928">
    <property type="entry name" value="TRICARBOXYLATE-BINDING PROTEIN"/>
    <property type="match status" value="1"/>
</dbReference>
<gene>
    <name evidence="3" type="ORF">H8717_13740</name>
</gene>
<dbReference type="InterPro" id="IPR005064">
    <property type="entry name" value="BUG"/>
</dbReference>
<dbReference type="RefSeq" id="WP_262400865.1">
    <property type="nucleotide sequence ID" value="NZ_JACRTB010000032.1"/>
</dbReference>
<proteinExistence type="inferred from homology"/>
<feature type="chain" id="PRO_5047012973" evidence="2">
    <location>
        <begin position="20"/>
        <end position="340"/>
    </location>
</feature>
<dbReference type="Gene3D" id="3.40.190.150">
    <property type="entry name" value="Bordetella uptake gene, domain 1"/>
    <property type="match status" value="1"/>
</dbReference>
<dbReference type="EMBL" id="JACRTB010000032">
    <property type="protein sequence ID" value="MBC8577461.1"/>
    <property type="molecule type" value="Genomic_DNA"/>
</dbReference>
<keyword evidence="4" id="KW-1185">Reference proteome</keyword>
<accession>A0ABR7NM26</accession>
<evidence type="ECO:0000313" key="3">
    <source>
        <dbReference type="EMBL" id="MBC8577461.1"/>
    </source>
</evidence>
<dbReference type="PIRSF" id="PIRSF017082">
    <property type="entry name" value="YflP"/>
    <property type="match status" value="1"/>
</dbReference>
<keyword evidence="2" id="KW-0732">Signal</keyword>
<name>A0ABR7NM26_9FIRM</name>
<evidence type="ECO:0000256" key="2">
    <source>
        <dbReference type="SAM" id="SignalP"/>
    </source>
</evidence>
<dbReference type="Proteomes" id="UP000658131">
    <property type="component" value="Unassembled WGS sequence"/>
</dbReference>
<dbReference type="PROSITE" id="PS51257">
    <property type="entry name" value="PROKAR_LIPOPROTEIN"/>
    <property type="match status" value="1"/>
</dbReference>
<dbReference type="Gene3D" id="3.40.190.10">
    <property type="entry name" value="Periplasmic binding protein-like II"/>
    <property type="match status" value="1"/>
</dbReference>
<comment type="similarity">
    <text evidence="1">Belongs to the UPF0065 (bug) family.</text>
</comment>
<dbReference type="SUPFAM" id="SSF53850">
    <property type="entry name" value="Periplasmic binding protein-like II"/>
    <property type="match status" value="1"/>
</dbReference>
<dbReference type="Pfam" id="PF03401">
    <property type="entry name" value="TctC"/>
    <property type="match status" value="1"/>
</dbReference>
<comment type="caution">
    <text evidence="3">The sequence shown here is derived from an EMBL/GenBank/DDBJ whole genome shotgun (WGS) entry which is preliminary data.</text>
</comment>
<evidence type="ECO:0000256" key="1">
    <source>
        <dbReference type="ARBA" id="ARBA00006987"/>
    </source>
</evidence>
<sequence length="340" mass="36707">MKKVFGILLATSMIIGILAGCGEKSAPAPADGGSNNTTQSTPASAGDTFPEKDITLMLGFAAGAGADLTSRATMPFVEEILGTSIVIDYNAGSGGELSFTELALNTKADGYHWTWICTPHLAIYPISRDTCEYTIDQIQPVCQIAYDPNIFAVQEDSPFNTIEDLVKYAKEHPDEVTIGHTGVGSDDFIAVMKFMEAADVDLNQIAYANGTGEEITALLGGHIDVGVFNSSEFSSYEGLKLLGVMASERVSIIPDTPTFNEQGYDLIMSSDRGFAVPAGTDMDIVNKIADAVEETLNNPEFQQKAADLKLLLNYRGPDEFKAYIENYSLAMQELYNSNPW</sequence>
<dbReference type="PANTHER" id="PTHR42928:SF5">
    <property type="entry name" value="BLR1237 PROTEIN"/>
    <property type="match status" value="1"/>
</dbReference>